<dbReference type="EMBL" id="CAWYQH010000163">
    <property type="protein sequence ID" value="CAK8697606.1"/>
    <property type="molecule type" value="Genomic_DNA"/>
</dbReference>
<dbReference type="Proteomes" id="UP001642483">
    <property type="component" value="Unassembled WGS sequence"/>
</dbReference>
<keyword evidence="2" id="KW-1185">Reference proteome</keyword>
<evidence type="ECO:0000313" key="2">
    <source>
        <dbReference type="Proteomes" id="UP001642483"/>
    </source>
</evidence>
<gene>
    <name evidence="1" type="ORF">CVLEPA_LOCUS31113</name>
</gene>
<evidence type="ECO:0000313" key="1">
    <source>
        <dbReference type="EMBL" id="CAK8697606.1"/>
    </source>
</evidence>
<name>A0ABP0H308_CLALP</name>
<sequence>MLDYLRSICNNVTTISQRVHEDNLNNKYGPRHSRKSRRITIISQRPRLSDMCCNKRCQPEDYAQICGRDYVDTHKTSIDNKVFKSSSYNGATPPNLKKLGLESAEVTMGTVLCLEIASKLKERLASPEFRSRYGQHLDEFYNIVRNPSHSGRYRHKSVPCHISRKLKHRRKNSVFRLTSATTGKPEYR</sequence>
<comment type="caution">
    <text evidence="1">The sequence shown here is derived from an EMBL/GenBank/DDBJ whole genome shotgun (WGS) entry which is preliminary data.</text>
</comment>
<organism evidence="1 2">
    <name type="scientific">Clavelina lepadiformis</name>
    <name type="common">Light-bulb sea squirt</name>
    <name type="synonym">Ascidia lepadiformis</name>
    <dbReference type="NCBI Taxonomy" id="159417"/>
    <lineage>
        <taxon>Eukaryota</taxon>
        <taxon>Metazoa</taxon>
        <taxon>Chordata</taxon>
        <taxon>Tunicata</taxon>
        <taxon>Ascidiacea</taxon>
        <taxon>Aplousobranchia</taxon>
        <taxon>Clavelinidae</taxon>
        <taxon>Clavelina</taxon>
    </lineage>
</organism>
<evidence type="ECO:0008006" key="3">
    <source>
        <dbReference type="Google" id="ProtNLM"/>
    </source>
</evidence>
<protein>
    <recommendedName>
        <fullName evidence="3">Insulin-like domain-containing protein</fullName>
    </recommendedName>
</protein>
<reference evidence="1 2" key="1">
    <citation type="submission" date="2024-02" db="EMBL/GenBank/DDBJ databases">
        <authorList>
            <person name="Daric V."/>
            <person name="Darras S."/>
        </authorList>
    </citation>
    <scope>NUCLEOTIDE SEQUENCE [LARGE SCALE GENOMIC DNA]</scope>
</reference>
<accession>A0ABP0H308</accession>
<proteinExistence type="predicted"/>